<comment type="caution">
    <text evidence="1">The sequence shown here is derived from an EMBL/GenBank/DDBJ whole genome shotgun (WGS) entry which is preliminary data.</text>
</comment>
<evidence type="ECO:0008006" key="3">
    <source>
        <dbReference type="Google" id="ProtNLM"/>
    </source>
</evidence>
<dbReference type="AlphaFoldDB" id="A0A4C1TKV9"/>
<keyword evidence="2" id="KW-1185">Reference proteome</keyword>
<reference evidence="1 2" key="1">
    <citation type="journal article" date="2019" name="Commun. Biol.">
        <title>The bagworm genome reveals a unique fibroin gene that provides high tensile strength.</title>
        <authorList>
            <person name="Kono N."/>
            <person name="Nakamura H."/>
            <person name="Ohtoshi R."/>
            <person name="Tomita M."/>
            <person name="Numata K."/>
            <person name="Arakawa K."/>
        </authorList>
    </citation>
    <scope>NUCLEOTIDE SEQUENCE [LARGE SCALE GENOMIC DNA]</scope>
</reference>
<name>A0A4C1TKV9_EUMVA</name>
<protein>
    <recommendedName>
        <fullName evidence="3">CCHC-type domain-containing protein</fullName>
    </recommendedName>
</protein>
<accession>A0A4C1TKV9</accession>
<dbReference type="Proteomes" id="UP000299102">
    <property type="component" value="Unassembled WGS sequence"/>
</dbReference>
<organism evidence="1 2">
    <name type="scientific">Eumeta variegata</name>
    <name type="common">Bagworm moth</name>
    <name type="synonym">Eumeta japonica</name>
    <dbReference type="NCBI Taxonomy" id="151549"/>
    <lineage>
        <taxon>Eukaryota</taxon>
        <taxon>Metazoa</taxon>
        <taxon>Ecdysozoa</taxon>
        <taxon>Arthropoda</taxon>
        <taxon>Hexapoda</taxon>
        <taxon>Insecta</taxon>
        <taxon>Pterygota</taxon>
        <taxon>Neoptera</taxon>
        <taxon>Endopterygota</taxon>
        <taxon>Lepidoptera</taxon>
        <taxon>Glossata</taxon>
        <taxon>Ditrysia</taxon>
        <taxon>Tineoidea</taxon>
        <taxon>Psychidae</taxon>
        <taxon>Oiketicinae</taxon>
        <taxon>Eumeta</taxon>
    </lineage>
</organism>
<proteinExistence type="predicted"/>
<dbReference type="OrthoDB" id="421040at2759"/>
<evidence type="ECO:0000313" key="1">
    <source>
        <dbReference type="EMBL" id="GBP13951.1"/>
    </source>
</evidence>
<gene>
    <name evidence="1" type="ORF">EVAR_10512_1</name>
</gene>
<sequence>MDDPPDDRGQPLKNILPSLLALLQPRLSLFPINRTTMSCSEDEINIKKRSKGFHTTSFNITRLGLVRGVPSDWSSEEILGCIVVPEGYRQVLKSRRLNLRRWWTAPLSGNRFKLLCLPLMDRCCRIRCFSFTTLCRSRYTYPYPTNQYYNCCRYGHTKAQCRSQPRCFKLCFLDESCTTTRTKCPVFTVWADLPLLANYPEMDRQAYIIKISVAEESISYSVASKKHSAIAVAVQWNSESVRRDKSDLIFPLQKYSPTVAAVSEAWLRPGSH</sequence>
<evidence type="ECO:0000313" key="2">
    <source>
        <dbReference type="Proteomes" id="UP000299102"/>
    </source>
</evidence>
<dbReference type="EMBL" id="BGZK01000060">
    <property type="protein sequence ID" value="GBP13951.1"/>
    <property type="molecule type" value="Genomic_DNA"/>
</dbReference>